<protein>
    <submittedName>
        <fullName evidence="2">Uncharacterized protein LOC106150723</fullName>
    </submittedName>
</protein>
<name>A0A1S3H0Z3_LINAN</name>
<dbReference type="STRING" id="7574.A0A1S3H0Z3"/>
<evidence type="ECO:0000313" key="2">
    <source>
        <dbReference type="RefSeq" id="XP_013379151.1"/>
    </source>
</evidence>
<proteinExistence type="predicted"/>
<dbReference type="KEGG" id="lak:106150723"/>
<reference evidence="2" key="1">
    <citation type="submission" date="2025-08" db="UniProtKB">
        <authorList>
            <consortium name="RefSeq"/>
        </authorList>
    </citation>
    <scope>IDENTIFICATION</scope>
    <source>
        <tissue evidence="2">Gonads</tissue>
    </source>
</reference>
<dbReference type="InParanoid" id="A0A1S3H0Z3"/>
<organism evidence="1 2">
    <name type="scientific">Lingula anatina</name>
    <name type="common">Brachiopod</name>
    <name type="synonym">Lingula unguis</name>
    <dbReference type="NCBI Taxonomy" id="7574"/>
    <lineage>
        <taxon>Eukaryota</taxon>
        <taxon>Metazoa</taxon>
        <taxon>Spiralia</taxon>
        <taxon>Lophotrochozoa</taxon>
        <taxon>Brachiopoda</taxon>
        <taxon>Linguliformea</taxon>
        <taxon>Lingulata</taxon>
        <taxon>Lingulida</taxon>
        <taxon>Linguloidea</taxon>
        <taxon>Lingulidae</taxon>
        <taxon>Lingula</taxon>
    </lineage>
</organism>
<sequence>MFPLFELAKILKYGGSGNGSSRQNATVRRCAWKEVGEMSQLALYFSNDYLLLRYCIRGRAPVVRQIPWLPDQPIVDLCFDATGTWLLVITVKTHLFIIPVLTLMNPSAHVNQLWKTDDVTEIKPVLGKGGRSPTCVTWWYTLSDQHIAVVGTQVRIQQELDLKY</sequence>
<dbReference type="RefSeq" id="XP_013379151.1">
    <property type="nucleotide sequence ID" value="XM_013523697.1"/>
</dbReference>
<evidence type="ECO:0000313" key="1">
    <source>
        <dbReference type="Proteomes" id="UP000085678"/>
    </source>
</evidence>
<keyword evidence="1" id="KW-1185">Reference proteome</keyword>
<dbReference type="OrthoDB" id="16281at2759"/>
<dbReference type="Proteomes" id="UP000085678">
    <property type="component" value="Unplaced"/>
</dbReference>
<gene>
    <name evidence="2" type="primary">LOC106150723</name>
</gene>
<dbReference type="GeneID" id="106150723"/>
<accession>A0A1S3H0Z3</accession>
<dbReference type="AlphaFoldDB" id="A0A1S3H0Z3"/>